<dbReference type="Pfam" id="PF01370">
    <property type="entry name" value="Epimerase"/>
    <property type="match status" value="2"/>
</dbReference>
<evidence type="ECO:0000313" key="2">
    <source>
        <dbReference type="EMBL" id="ADU48285.1"/>
    </source>
</evidence>
<dbReference type="PANTHER" id="PTHR43245">
    <property type="entry name" value="BIFUNCTIONAL POLYMYXIN RESISTANCE PROTEIN ARNA"/>
    <property type="match status" value="1"/>
</dbReference>
<dbReference type="eggNOG" id="COG0451">
    <property type="taxonomic scope" value="Bacteria"/>
</dbReference>
<dbReference type="Gene3D" id="3.40.50.720">
    <property type="entry name" value="NAD(P)-binding Rossmann-like Domain"/>
    <property type="match status" value="1"/>
</dbReference>
<dbReference type="InterPro" id="IPR050177">
    <property type="entry name" value="Lipid_A_modif_metabolic_enz"/>
</dbReference>
<dbReference type="STRING" id="710696.Intca_1773"/>
<feature type="domain" description="NAD-dependent epimerase/dehydratase" evidence="1">
    <location>
        <begin position="4"/>
        <end position="79"/>
    </location>
</feature>
<evidence type="ECO:0000313" key="3">
    <source>
        <dbReference type="Proteomes" id="UP000008914"/>
    </source>
</evidence>
<evidence type="ECO:0000259" key="1">
    <source>
        <dbReference type="Pfam" id="PF01370"/>
    </source>
</evidence>
<dbReference type="InterPro" id="IPR036291">
    <property type="entry name" value="NAD(P)-bd_dom_sf"/>
</dbReference>
<protein>
    <submittedName>
        <fullName evidence="2">NAD-dependent epimerase/dehydratase</fullName>
    </submittedName>
</protein>
<proteinExistence type="predicted"/>
<dbReference type="OrthoDB" id="7941246at2"/>
<dbReference type="InterPro" id="IPR001509">
    <property type="entry name" value="Epimerase_deHydtase"/>
</dbReference>
<dbReference type="KEGG" id="ica:Intca_1773"/>
<accession>E6SAL2</accession>
<organism evidence="2 3">
    <name type="scientific">Intrasporangium calvum (strain ATCC 23552 / DSM 43043 / JCM 3097 / NBRC 12989 / NCIMB 10167 / NRRL B-3866 / 7 KIP)</name>
    <dbReference type="NCBI Taxonomy" id="710696"/>
    <lineage>
        <taxon>Bacteria</taxon>
        <taxon>Bacillati</taxon>
        <taxon>Actinomycetota</taxon>
        <taxon>Actinomycetes</taxon>
        <taxon>Micrococcales</taxon>
        <taxon>Intrasporangiaceae</taxon>
        <taxon>Intrasporangium</taxon>
    </lineage>
</organism>
<sequence>MASILVLGGTSWLGGAVAAHALSLGHDVTCLARGVSGEVPDGARWVAADRGDSAAYAALGTHAGWDLVVDVARQPGHVRGAVRALADRTSSWVFVSSCSVYARHDEPGADESAALLQALEAETGTPEQYGEGKVACELAVRGVRGGDALIARSGLIVGHGDPSERFGYWPARFADAAQDGGPVLAPDHPDQPVQWVDVGDLAAWLVSAGLAGTTGTVNAVGTPRSLREVLGTAARVAGFSGDIVNADPAALARQGVEEFMGPRSLPLWLHDPEWQAFMDRSAAAATTAGLTTRPLEASVTDALAWERQLGTSRPRSRAGLSRADELAAITALAAEDRTARR</sequence>
<dbReference type="Proteomes" id="UP000008914">
    <property type="component" value="Chromosome"/>
</dbReference>
<dbReference type="AlphaFoldDB" id="E6SAL2"/>
<gene>
    <name evidence="2" type="ordered locus">Intca_1773</name>
</gene>
<name>E6SAL2_INTC7</name>
<dbReference type="HOGENOM" id="CLU_061176_2_0_11"/>
<feature type="domain" description="NAD-dependent epimerase/dehydratase" evidence="1">
    <location>
        <begin position="91"/>
        <end position="208"/>
    </location>
</feature>
<dbReference type="RefSeq" id="WP_013492600.1">
    <property type="nucleotide sequence ID" value="NC_014830.1"/>
</dbReference>
<keyword evidence="3" id="KW-1185">Reference proteome</keyword>
<reference evidence="2 3" key="1">
    <citation type="journal article" date="2010" name="Stand. Genomic Sci.">
        <title>Complete genome sequence of Intrasporangium calvum type strain (7 KIP).</title>
        <authorList>
            <person name="Del Rio T.G."/>
            <person name="Chertkov O."/>
            <person name="Yasawong M."/>
            <person name="Lucas S."/>
            <person name="Deshpande S."/>
            <person name="Cheng J.F."/>
            <person name="Detter C."/>
            <person name="Tapia R."/>
            <person name="Han C."/>
            <person name="Goodwin L."/>
            <person name="Pitluck S."/>
            <person name="Liolios K."/>
            <person name="Ivanova N."/>
            <person name="Mavromatis K."/>
            <person name="Pati A."/>
            <person name="Chen A."/>
            <person name="Palaniappan K."/>
            <person name="Land M."/>
            <person name="Hauser L."/>
            <person name="Chang Y.J."/>
            <person name="Jeffries C.D."/>
            <person name="Rohde M."/>
            <person name="Pukall R."/>
            <person name="Sikorski J."/>
            <person name="Goker M."/>
            <person name="Woyke T."/>
            <person name="Bristow J."/>
            <person name="Eisen J.A."/>
            <person name="Markowitz V."/>
            <person name="Hugenholtz P."/>
            <person name="Kyrpides N.C."/>
            <person name="Klenk H.P."/>
            <person name="Lapidus A."/>
        </authorList>
    </citation>
    <scope>NUCLEOTIDE SEQUENCE [LARGE SCALE GENOMIC DNA]</scope>
    <source>
        <strain evidence="3">ATCC 23552 / DSM 43043 / JCM 3097 / NBRC 12989 / 7 KIP</strain>
    </source>
</reference>
<dbReference type="SUPFAM" id="SSF51735">
    <property type="entry name" value="NAD(P)-binding Rossmann-fold domains"/>
    <property type="match status" value="1"/>
</dbReference>
<dbReference type="EMBL" id="CP002343">
    <property type="protein sequence ID" value="ADU48285.1"/>
    <property type="molecule type" value="Genomic_DNA"/>
</dbReference>
<dbReference type="PANTHER" id="PTHR43245:SF13">
    <property type="entry name" value="UDP-D-APIOSE_UDP-D-XYLOSE SYNTHASE 2"/>
    <property type="match status" value="1"/>
</dbReference>